<gene>
    <name evidence="2" type="ORF">C1706_05030</name>
</gene>
<evidence type="ECO:0000259" key="1">
    <source>
        <dbReference type="SMART" id="SM00849"/>
    </source>
</evidence>
<dbReference type="InterPro" id="IPR001509">
    <property type="entry name" value="Epimerase_deHydtase"/>
</dbReference>
<dbReference type="Pfam" id="PF00753">
    <property type="entry name" value="Lactamase_B"/>
    <property type="match status" value="1"/>
</dbReference>
<dbReference type="InterPro" id="IPR036866">
    <property type="entry name" value="RibonucZ/Hydroxyglut_hydro"/>
</dbReference>
<dbReference type="EMBL" id="PPCV01000003">
    <property type="protein sequence ID" value="RXW32533.1"/>
    <property type="molecule type" value="Genomic_DNA"/>
</dbReference>
<evidence type="ECO:0000313" key="3">
    <source>
        <dbReference type="Proteomes" id="UP000290624"/>
    </source>
</evidence>
<proteinExistence type="predicted"/>
<sequence>MRSARRTLYGEGRDAAEEALTSMSGMPHPSRVLVTGASGFLGGYVVRDLAEHGHTVVATGRNLTALRDLGDAAADLIVGDLSVLPEHRTEVDAVIHAAALSTPWGRRADFERANVAGTRAAIEFARRNGARRFVLVSSPSVYAAPRDHLGLREGDADPRNRLNEYIRTKLAAERLVIDAQARGVVPEAVILRPRGLIGVGDPSLVPRLLRVYERIGVPVFGDGSQLIDVTAVENVAAALRLSLDHGDPRAGTYNVTNGDPRPFGALLDQLLDACGLPPRHRRLNRRVAYAAAGVLEGVCGVLPTRPEPPLTRYTVTTIAYAQTLDISAARADLGYEPLISLDAALERIGAAYRATSACAGHPAAGAPVQQSAPAAASPRAVGAPRHGDPPARLTRYVCGSTHHDLAAMFRGAPRERRVFPSACYLFDDGAGRRVLFDTGYAALPWDTGTSGALYRRLLPPVIEPHQTIAAQLLADGIDPGSVSHVVLSHAHPDHIGGLGAFPDAELLLSEGVAMSLHAPKIREGVLGGLLPDGWEARLQIVCDASFAPAEVAPGVTLDAFDPWGDGAYRLVHLPGHARGHLGALVDDAVLLAGDASWGAEFVPHARELRLVPRLIQHQPHAYARTAALLGDAAGAGLRVLFSHDTDDTRVVLP</sequence>
<reference evidence="2 3" key="1">
    <citation type="submission" date="2018-01" db="EMBL/GenBank/DDBJ databases">
        <title>Lactibacter flavus gen. nov., sp. nov., a novel bacterium of the family Propionibacteriaceae isolated from raw milk and dairy products.</title>
        <authorList>
            <person name="Wenning M."/>
            <person name="Breitenwieser F."/>
            <person name="Huptas C."/>
            <person name="von Neubeck M."/>
            <person name="Busse H.-J."/>
            <person name="Scherer S."/>
        </authorList>
    </citation>
    <scope>NUCLEOTIDE SEQUENCE [LARGE SCALE GENOMIC DNA]</scope>
    <source>
        <strain evidence="2 3">VG341</strain>
    </source>
</reference>
<comment type="caution">
    <text evidence="2">The sequence shown here is derived from an EMBL/GenBank/DDBJ whole genome shotgun (WGS) entry which is preliminary data.</text>
</comment>
<feature type="domain" description="Metallo-beta-lactamase" evidence="1">
    <location>
        <begin position="420"/>
        <end position="643"/>
    </location>
</feature>
<accession>A0A4Q2EHI9</accession>
<organism evidence="2 3">
    <name type="scientific">Propioniciclava flava</name>
    <dbReference type="NCBI Taxonomy" id="2072026"/>
    <lineage>
        <taxon>Bacteria</taxon>
        <taxon>Bacillati</taxon>
        <taxon>Actinomycetota</taxon>
        <taxon>Actinomycetes</taxon>
        <taxon>Propionibacteriales</taxon>
        <taxon>Propionibacteriaceae</taxon>
        <taxon>Propioniciclava</taxon>
    </lineage>
</organism>
<dbReference type="InterPro" id="IPR050177">
    <property type="entry name" value="Lipid_A_modif_metabolic_enz"/>
</dbReference>
<dbReference type="AlphaFoldDB" id="A0A4Q2EHI9"/>
<dbReference type="InterPro" id="IPR001279">
    <property type="entry name" value="Metallo-B-lactamas"/>
</dbReference>
<dbReference type="SUPFAM" id="SSF56281">
    <property type="entry name" value="Metallo-hydrolase/oxidoreductase"/>
    <property type="match status" value="1"/>
</dbReference>
<dbReference type="OrthoDB" id="9795501at2"/>
<dbReference type="InterPro" id="IPR036291">
    <property type="entry name" value="NAD(P)-bd_dom_sf"/>
</dbReference>
<protein>
    <recommendedName>
        <fullName evidence="1">Metallo-beta-lactamase domain-containing protein</fullName>
    </recommendedName>
</protein>
<name>A0A4Q2EHI9_9ACTN</name>
<dbReference type="Pfam" id="PF01370">
    <property type="entry name" value="Epimerase"/>
    <property type="match status" value="1"/>
</dbReference>
<dbReference type="Gene3D" id="3.60.15.10">
    <property type="entry name" value="Ribonuclease Z/Hydroxyacylglutathione hydrolase-like"/>
    <property type="match status" value="1"/>
</dbReference>
<dbReference type="PANTHER" id="PTHR43245:SF51">
    <property type="entry name" value="SHORT CHAIN DEHYDROGENASE_REDUCTASE FAMILY 42E, MEMBER 2"/>
    <property type="match status" value="1"/>
</dbReference>
<dbReference type="CDD" id="cd07730">
    <property type="entry name" value="metallo-hydrolase-like_MBL-fold"/>
    <property type="match status" value="1"/>
</dbReference>
<dbReference type="Proteomes" id="UP000290624">
    <property type="component" value="Unassembled WGS sequence"/>
</dbReference>
<dbReference type="SMART" id="SM00849">
    <property type="entry name" value="Lactamase_B"/>
    <property type="match status" value="1"/>
</dbReference>
<keyword evidence="3" id="KW-1185">Reference proteome</keyword>
<evidence type="ECO:0000313" key="2">
    <source>
        <dbReference type="EMBL" id="RXW32533.1"/>
    </source>
</evidence>
<dbReference type="SUPFAM" id="SSF51735">
    <property type="entry name" value="NAD(P)-binding Rossmann-fold domains"/>
    <property type="match status" value="1"/>
</dbReference>
<dbReference type="Gene3D" id="3.40.50.720">
    <property type="entry name" value="NAD(P)-binding Rossmann-like Domain"/>
    <property type="match status" value="1"/>
</dbReference>
<dbReference type="PANTHER" id="PTHR43245">
    <property type="entry name" value="BIFUNCTIONAL POLYMYXIN RESISTANCE PROTEIN ARNA"/>
    <property type="match status" value="1"/>
</dbReference>